<feature type="region of interest" description="Disordered" evidence="1">
    <location>
        <begin position="1"/>
        <end position="23"/>
    </location>
</feature>
<feature type="compositionally biased region" description="Basic and acidic residues" evidence="1">
    <location>
        <begin position="10"/>
        <end position="23"/>
    </location>
</feature>
<proteinExistence type="predicted"/>
<protein>
    <submittedName>
        <fullName evidence="2">Uncharacterized protein</fullName>
    </submittedName>
</protein>
<gene>
    <name evidence="2" type="ORF">HanXRQr2_Chr09g0398221</name>
</gene>
<evidence type="ECO:0000313" key="3">
    <source>
        <dbReference type="Proteomes" id="UP000215914"/>
    </source>
</evidence>
<name>A0A9K3I7L5_HELAN</name>
<dbReference type="EMBL" id="MNCJ02000324">
    <property type="protein sequence ID" value="KAF5791741.1"/>
    <property type="molecule type" value="Genomic_DNA"/>
</dbReference>
<dbReference type="AlphaFoldDB" id="A0A9K3I7L5"/>
<evidence type="ECO:0000313" key="2">
    <source>
        <dbReference type="EMBL" id="KAF5791741.1"/>
    </source>
</evidence>
<organism evidence="2 3">
    <name type="scientific">Helianthus annuus</name>
    <name type="common">Common sunflower</name>
    <dbReference type="NCBI Taxonomy" id="4232"/>
    <lineage>
        <taxon>Eukaryota</taxon>
        <taxon>Viridiplantae</taxon>
        <taxon>Streptophyta</taxon>
        <taxon>Embryophyta</taxon>
        <taxon>Tracheophyta</taxon>
        <taxon>Spermatophyta</taxon>
        <taxon>Magnoliopsida</taxon>
        <taxon>eudicotyledons</taxon>
        <taxon>Gunneridae</taxon>
        <taxon>Pentapetalae</taxon>
        <taxon>asterids</taxon>
        <taxon>campanulids</taxon>
        <taxon>Asterales</taxon>
        <taxon>Asteraceae</taxon>
        <taxon>Asteroideae</taxon>
        <taxon>Heliantheae alliance</taxon>
        <taxon>Heliantheae</taxon>
        <taxon>Helianthus</taxon>
    </lineage>
</organism>
<evidence type="ECO:0000256" key="1">
    <source>
        <dbReference type="SAM" id="MobiDB-lite"/>
    </source>
</evidence>
<reference evidence="2" key="2">
    <citation type="submission" date="2020-06" db="EMBL/GenBank/DDBJ databases">
        <title>Helianthus annuus Genome sequencing and assembly Release 2.</title>
        <authorList>
            <person name="Gouzy J."/>
            <person name="Langlade N."/>
            <person name="Munos S."/>
        </authorList>
    </citation>
    <scope>NUCLEOTIDE SEQUENCE</scope>
    <source>
        <tissue evidence="2">Leaves</tissue>
    </source>
</reference>
<dbReference type="Gramene" id="mRNA:HanXRQr2_Chr09g0398221">
    <property type="protein sequence ID" value="CDS:HanXRQr2_Chr09g0398221.1"/>
    <property type="gene ID" value="HanXRQr2_Chr09g0398221"/>
</dbReference>
<reference evidence="2" key="1">
    <citation type="journal article" date="2017" name="Nature">
        <title>The sunflower genome provides insights into oil metabolism, flowering and Asterid evolution.</title>
        <authorList>
            <person name="Badouin H."/>
            <person name="Gouzy J."/>
            <person name="Grassa C.J."/>
            <person name="Murat F."/>
            <person name="Staton S.E."/>
            <person name="Cottret L."/>
            <person name="Lelandais-Briere C."/>
            <person name="Owens G.L."/>
            <person name="Carrere S."/>
            <person name="Mayjonade B."/>
            <person name="Legrand L."/>
            <person name="Gill N."/>
            <person name="Kane N.C."/>
            <person name="Bowers J.E."/>
            <person name="Hubner S."/>
            <person name="Bellec A."/>
            <person name="Berard A."/>
            <person name="Berges H."/>
            <person name="Blanchet N."/>
            <person name="Boniface M.C."/>
            <person name="Brunel D."/>
            <person name="Catrice O."/>
            <person name="Chaidir N."/>
            <person name="Claudel C."/>
            <person name="Donnadieu C."/>
            <person name="Faraut T."/>
            <person name="Fievet G."/>
            <person name="Helmstetter N."/>
            <person name="King M."/>
            <person name="Knapp S.J."/>
            <person name="Lai Z."/>
            <person name="Le Paslier M.C."/>
            <person name="Lippi Y."/>
            <person name="Lorenzon L."/>
            <person name="Mandel J.R."/>
            <person name="Marage G."/>
            <person name="Marchand G."/>
            <person name="Marquand E."/>
            <person name="Bret-Mestries E."/>
            <person name="Morien E."/>
            <person name="Nambeesan S."/>
            <person name="Nguyen T."/>
            <person name="Pegot-Espagnet P."/>
            <person name="Pouilly N."/>
            <person name="Raftis F."/>
            <person name="Sallet E."/>
            <person name="Schiex T."/>
            <person name="Thomas J."/>
            <person name="Vandecasteele C."/>
            <person name="Vares D."/>
            <person name="Vear F."/>
            <person name="Vautrin S."/>
            <person name="Crespi M."/>
            <person name="Mangin B."/>
            <person name="Burke J.M."/>
            <person name="Salse J."/>
            <person name="Munos S."/>
            <person name="Vincourt P."/>
            <person name="Rieseberg L.H."/>
            <person name="Langlade N.B."/>
        </authorList>
    </citation>
    <scope>NUCLEOTIDE SEQUENCE</scope>
    <source>
        <tissue evidence="2">Leaves</tissue>
    </source>
</reference>
<dbReference type="Proteomes" id="UP000215914">
    <property type="component" value="Unassembled WGS sequence"/>
</dbReference>
<sequence>MFTNGMMDRGVQKTRDSQLARNSLEKRSKKARLEIGSVVNEPGQLGSVCKRAELELDLARLVSWLDKVYILHCFCPTSLRKQKLRKYLPYKRR</sequence>
<accession>A0A9K3I7L5</accession>
<comment type="caution">
    <text evidence="2">The sequence shown here is derived from an EMBL/GenBank/DDBJ whole genome shotgun (WGS) entry which is preliminary data.</text>
</comment>
<keyword evidence="3" id="KW-1185">Reference proteome</keyword>